<gene>
    <name evidence="1" type="ORF">DX116_15160</name>
</gene>
<comment type="caution">
    <text evidence="1">The sequence shown here is derived from an EMBL/GenBank/DDBJ whole genome shotgun (WGS) entry which is preliminary data.</text>
</comment>
<reference evidence="1 2" key="1">
    <citation type="submission" date="2018-08" db="EMBL/GenBank/DDBJ databases">
        <title>Aeromicrobium sp. M2KJ-4, whole genome shotgun sequence.</title>
        <authorList>
            <person name="Tuo L."/>
        </authorList>
    </citation>
    <scope>NUCLEOTIDE SEQUENCE [LARGE SCALE GENOMIC DNA]</scope>
    <source>
        <strain evidence="1 2">M2KJ-4</strain>
    </source>
</reference>
<sequence>MSDYIEPAESVSEAWLRTLEHVQEVGGYAINVMSTVTNPLAPEDPRIRAAVDAVLDGGNRAGTRVQEVDTVAGTIFPSDLFVDPHLVYSSALEAADKETLDLAASDLYEAYLDMLPILLTDPANARGTYFGRMISWPGKTGGGRNQLADRVTTLRRAHDLNQRKRNLEDIVIGGEGEGLIEDSLAGVQVYAASDRRSRGFPCLVHIDLTVFDGRLSMAAVYRHQYLVTKAYGNLLGLSRLLCFLAQQSGYAVGELVVHATMADTEQGTYTKAGLTELITAARTATA</sequence>
<dbReference type="OrthoDB" id="2111297at2"/>
<accession>A0A371P3G8</accession>
<dbReference type="Gene3D" id="3.30.572.10">
    <property type="entry name" value="Thymidylate synthase/dCMP hydroxymethylase domain"/>
    <property type="match status" value="1"/>
</dbReference>
<evidence type="ECO:0000313" key="1">
    <source>
        <dbReference type="EMBL" id="REK70472.1"/>
    </source>
</evidence>
<name>A0A371P3G8_9ACTN</name>
<organism evidence="1 2">
    <name type="scientific">Aeromicrobium endophyticum</name>
    <dbReference type="NCBI Taxonomy" id="2292704"/>
    <lineage>
        <taxon>Bacteria</taxon>
        <taxon>Bacillati</taxon>
        <taxon>Actinomycetota</taxon>
        <taxon>Actinomycetes</taxon>
        <taxon>Propionibacteriales</taxon>
        <taxon>Nocardioidaceae</taxon>
        <taxon>Aeromicrobium</taxon>
    </lineage>
</organism>
<evidence type="ECO:0000313" key="2">
    <source>
        <dbReference type="Proteomes" id="UP000265581"/>
    </source>
</evidence>
<protein>
    <recommendedName>
        <fullName evidence="3">Thymidylate synthase</fullName>
    </recommendedName>
</protein>
<dbReference type="Proteomes" id="UP000265581">
    <property type="component" value="Unassembled WGS sequence"/>
</dbReference>
<dbReference type="SUPFAM" id="SSF55831">
    <property type="entry name" value="Thymidylate synthase/dCMP hydroxymethylase"/>
    <property type="match status" value="1"/>
</dbReference>
<keyword evidence="2" id="KW-1185">Reference proteome</keyword>
<evidence type="ECO:0008006" key="3">
    <source>
        <dbReference type="Google" id="ProtNLM"/>
    </source>
</evidence>
<dbReference type="AlphaFoldDB" id="A0A371P3G8"/>
<dbReference type="EMBL" id="QUBR01000002">
    <property type="protein sequence ID" value="REK70472.1"/>
    <property type="molecule type" value="Genomic_DNA"/>
</dbReference>
<proteinExistence type="predicted"/>
<dbReference type="InterPro" id="IPR036926">
    <property type="entry name" value="Thymidate_synth/dCMP_Mease_sf"/>
</dbReference>
<dbReference type="RefSeq" id="WP_119705064.1">
    <property type="nucleotide sequence ID" value="NZ_JBHSOI010000002.1"/>
</dbReference>